<sequence length="250" mass="29482">MWCEIRRQAVKKKEYEKCIEKVDNEKMKEALIQAFDKDFPRIIELCDDDYTVVQIFVSLFEMLGEVQKVGMENVSFEKYVIGKAFPDYLKLLVGWLDCISSKEEKDKIFEIFDYVIRDIVVEFTCKGLKKGSITREMVRQWISGTDEKEKIERACEKGNAYKNLLESFHDLDEEDKLEEIIKGVFELRDFLEIVNKKYDENNEMLDVLEVTDTDEFSDKLDVIYSYVTSIKEEVAKLFEIANSYSKSFDI</sequence>
<evidence type="ECO:0000313" key="2">
    <source>
        <dbReference type="Proteomes" id="UP000005359"/>
    </source>
</evidence>
<proteinExistence type="predicted"/>
<reference evidence="1 2" key="1">
    <citation type="submission" date="2007-10" db="EMBL/GenBank/DDBJ databases">
        <title>Draft genome sequence of Dorea formicigenerans(ATCC 27755).</title>
        <authorList>
            <person name="Sudarsanam P."/>
            <person name="Ley R."/>
            <person name="Guruge J."/>
            <person name="Turnbaugh P.J."/>
            <person name="Mahowald M."/>
            <person name="Liep D."/>
            <person name="Gordon J."/>
        </authorList>
    </citation>
    <scope>NUCLEOTIDE SEQUENCE [LARGE SCALE GENOMIC DNA]</scope>
    <source>
        <strain evidence="1 2">ATCC 27755</strain>
    </source>
</reference>
<gene>
    <name evidence="1" type="ORF">DORFOR_00409</name>
</gene>
<dbReference type="PaxDb" id="411461-DORFOR_00409"/>
<dbReference type="EMBL" id="AAXA02000007">
    <property type="protein sequence ID" value="EDR48284.1"/>
    <property type="molecule type" value="Genomic_DNA"/>
</dbReference>
<evidence type="ECO:0000313" key="1">
    <source>
        <dbReference type="EMBL" id="EDR48284.1"/>
    </source>
</evidence>
<dbReference type="AlphaFoldDB" id="B0G281"/>
<protein>
    <submittedName>
        <fullName evidence="1">Uncharacterized protein</fullName>
    </submittedName>
</protein>
<comment type="caution">
    <text evidence="1">The sequence shown here is derived from an EMBL/GenBank/DDBJ whole genome shotgun (WGS) entry which is preliminary data.</text>
</comment>
<dbReference type="RefSeq" id="WP_005330861.1">
    <property type="nucleotide sequence ID" value="NZ_AAXA02000007.1"/>
</dbReference>
<accession>B0G281</accession>
<dbReference type="STRING" id="411461.DORFOR_00409"/>
<organism evidence="1 2">
    <name type="scientific">Dorea formicigenerans ATCC 27755</name>
    <dbReference type="NCBI Taxonomy" id="411461"/>
    <lineage>
        <taxon>Bacteria</taxon>
        <taxon>Bacillati</taxon>
        <taxon>Bacillota</taxon>
        <taxon>Clostridia</taxon>
        <taxon>Lachnospirales</taxon>
        <taxon>Lachnospiraceae</taxon>
        <taxon>Dorea</taxon>
    </lineage>
</organism>
<dbReference type="GeneID" id="92865541"/>
<dbReference type="Proteomes" id="UP000005359">
    <property type="component" value="Unassembled WGS sequence"/>
</dbReference>
<reference evidence="1 2" key="2">
    <citation type="submission" date="2007-10" db="EMBL/GenBank/DDBJ databases">
        <authorList>
            <person name="Fulton L."/>
            <person name="Clifton S."/>
            <person name="Fulton B."/>
            <person name="Xu J."/>
            <person name="Minx P."/>
            <person name="Pepin K.H."/>
            <person name="Johnson M."/>
            <person name="Thiruvilangam P."/>
            <person name="Bhonagiri V."/>
            <person name="Nash W.E."/>
            <person name="Wang C."/>
            <person name="Mardis E.R."/>
            <person name="Wilson R.K."/>
        </authorList>
    </citation>
    <scope>NUCLEOTIDE SEQUENCE [LARGE SCALE GENOMIC DNA]</scope>
    <source>
        <strain evidence="1 2">ATCC 27755</strain>
    </source>
</reference>
<name>B0G281_9FIRM</name>